<dbReference type="EMBL" id="RAPO01000001">
    <property type="protein sequence ID" value="RKD97903.1"/>
    <property type="molecule type" value="Genomic_DNA"/>
</dbReference>
<dbReference type="Pfam" id="PF26459">
    <property type="entry name" value="DUF8138"/>
    <property type="match status" value="1"/>
</dbReference>
<evidence type="ECO:0000313" key="1">
    <source>
        <dbReference type="EMBL" id="RKD97903.1"/>
    </source>
</evidence>
<protein>
    <submittedName>
        <fullName evidence="1">Uncharacterized protein</fullName>
    </submittedName>
</protein>
<name>A0A419WQW9_9EURY</name>
<dbReference type="Proteomes" id="UP000283805">
    <property type="component" value="Unassembled WGS sequence"/>
</dbReference>
<sequence>MPPVDVPPELEADEDDELEPVEYFVDEPELEVCLTSVPKSVQSAHTSSFAPSTLMVFGDDVSAPHISH</sequence>
<reference evidence="1 2" key="1">
    <citation type="submission" date="2018-09" db="EMBL/GenBank/DDBJ databases">
        <title>Genomic Encyclopedia of Archaeal and Bacterial Type Strains, Phase II (KMG-II): from individual species to whole genera.</title>
        <authorList>
            <person name="Goeker M."/>
        </authorList>
    </citation>
    <scope>NUCLEOTIDE SEQUENCE [LARGE SCALE GENOMIC DNA]</scope>
    <source>
        <strain evidence="1 2">DSM 13151</strain>
    </source>
</reference>
<gene>
    <name evidence="1" type="ORF">ATJ93_0901</name>
</gene>
<dbReference type="InterPro" id="IPR058451">
    <property type="entry name" value="DUF8138"/>
</dbReference>
<comment type="caution">
    <text evidence="1">The sequence shown here is derived from an EMBL/GenBank/DDBJ whole genome shotgun (WGS) entry which is preliminary data.</text>
</comment>
<dbReference type="AlphaFoldDB" id="A0A419WQW9"/>
<accession>A0A419WQW9</accession>
<evidence type="ECO:0000313" key="2">
    <source>
        <dbReference type="Proteomes" id="UP000283805"/>
    </source>
</evidence>
<keyword evidence="2" id="KW-1185">Reference proteome</keyword>
<organism evidence="1 2">
    <name type="scientific">Halopiger aswanensis</name>
    <dbReference type="NCBI Taxonomy" id="148449"/>
    <lineage>
        <taxon>Archaea</taxon>
        <taxon>Methanobacteriati</taxon>
        <taxon>Methanobacteriota</taxon>
        <taxon>Stenosarchaea group</taxon>
        <taxon>Halobacteria</taxon>
        <taxon>Halobacteriales</taxon>
        <taxon>Natrialbaceae</taxon>
        <taxon>Halopiger</taxon>
    </lineage>
</organism>
<proteinExistence type="predicted"/>